<dbReference type="GO" id="GO:0005886">
    <property type="term" value="C:plasma membrane"/>
    <property type="evidence" value="ECO:0007669"/>
    <property type="project" value="UniProtKB-SubCell"/>
</dbReference>
<dbReference type="GO" id="GO:0055085">
    <property type="term" value="P:transmembrane transport"/>
    <property type="evidence" value="ECO:0007669"/>
    <property type="project" value="InterPro"/>
</dbReference>
<dbReference type="CDD" id="cd06261">
    <property type="entry name" value="TM_PBP2"/>
    <property type="match status" value="1"/>
</dbReference>
<keyword evidence="8" id="KW-1185">Reference proteome</keyword>
<dbReference type="Gene3D" id="1.10.3720.10">
    <property type="entry name" value="MetI-like"/>
    <property type="match status" value="1"/>
</dbReference>
<comment type="subcellular location">
    <subcellularLocation>
        <location evidence="5">Cell membrane</location>
        <topology evidence="5">Multi-pass membrane protein</topology>
    </subcellularLocation>
    <subcellularLocation>
        <location evidence="1">Membrane</location>
        <topology evidence="1">Multi-pass membrane protein</topology>
    </subcellularLocation>
</comment>
<dbReference type="SUPFAM" id="SSF161098">
    <property type="entry name" value="MetI-like"/>
    <property type="match status" value="1"/>
</dbReference>
<feature type="transmembrane region" description="Helical" evidence="5">
    <location>
        <begin position="139"/>
        <end position="165"/>
    </location>
</feature>
<gene>
    <name evidence="7" type="ORF">FKZ61_01530</name>
</gene>
<dbReference type="InterPro" id="IPR035906">
    <property type="entry name" value="MetI-like_sf"/>
</dbReference>
<evidence type="ECO:0000256" key="2">
    <source>
        <dbReference type="ARBA" id="ARBA00022692"/>
    </source>
</evidence>
<dbReference type="RefSeq" id="WP_141608309.1">
    <property type="nucleotide sequence ID" value="NZ_VIGC02000002.1"/>
</dbReference>
<feature type="transmembrane region" description="Helical" evidence="5">
    <location>
        <begin position="105"/>
        <end position="133"/>
    </location>
</feature>
<keyword evidence="4 5" id="KW-0472">Membrane</keyword>
<feature type="transmembrane region" description="Helical" evidence="5">
    <location>
        <begin position="299"/>
        <end position="325"/>
    </location>
</feature>
<accession>A0A540VLH7</accession>
<evidence type="ECO:0000259" key="6">
    <source>
        <dbReference type="PROSITE" id="PS50928"/>
    </source>
</evidence>
<feature type="domain" description="ABC transmembrane type-1" evidence="6">
    <location>
        <begin position="106"/>
        <end position="322"/>
    </location>
</feature>
<keyword evidence="3 5" id="KW-1133">Transmembrane helix</keyword>
<comment type="caution">
    <text evidence="7">The sequence shown here is derived from an EMBL/GenBank/DDBJ whole genome shotgun (WGS) entry which is preliminary data.</text>
</comment>
<dbReference type="EMBL" id="VIGC01000002">
    <property type="protein sequence ID" value="TQE97582.1"/>
    <property type="molecule type" value="Genomic_DNA"/>
</dbReference>
<evidence type="ECO:0000256" key="5">
    <source>
        <dbReference type="RuleBase" id="RU363032"/>
    </source>
</evidence>
<dbReference type="InterPro" id="IPR000515">
    <property type="entry name" value="MetI-like"/>
</dbReference>
<dbReference type="PANTHER" id="PTHR43376">
    <property type="entry name" value="OLIGOPEPTIDE TRANSPORT SYSTEM PERMEASE PROTEIN"/>
    <property type="match status" value="1"/>
</dbReference>
<proteinExistence type="inferred from homology"/>
<protein>
    <submittedName>
        <fullName evidence="7">ABC transporter permease</fullName>
    </submittedName>
</protein>
<comment type="similarity">
    <text evidence="5">Belongs to the binding-protein-dependent transport system permease family.</text>
</comment>
<feature type="transmembrane region" description="Helical" evidence="5">
    <location>
        <begin position="195"/>
        <end position="216"/>
    </location>
</feature>
<evidence type="ECO:0000256" key="4">
    <source>
        <dbReference type="ARBA" id="ARBA00023136"/>
    </source>
</evidence>
<evidence type="ECO:0000313" key="7">
    <source>
        <dbReference type="EMBL" id="TQE97582.1"/>
    </source>
</evidence>
<feature type="transmembrane region" description="Helical" evidence="5">
    <location>
        <begin position="260"/>
        <end position="279"/>
    </location>
</feature>
<dbReference type="AlphaFoldDB" id="A0A540VLH7"/>
<evidence type="ECO:0000256" key="3">
    <source>
        <dbReference type="ARBA" id="ARBA00022989"/>
    </source>
</evidence>
<dbReference type="PANTHER" id="PTHR43376:SF1">
    <property type="entry name" value="OLIGOPEPTIDE TRANSPORT SYSTEM PERMEASE PROTEIN"/>
    <property type="match status" value="1"/>
</dbReference>
<organism evidence="7 8">
    <name type="scientific">Litorilinea aerophila</name>
    <dbReference type="NCBI Taxonomy" id="1204385"/>
    <lineage>
        <taxon>Bacteria</taxon>
        <taxon>Bacillati</taxon>
        <taxon>Chloroflexota</taxon>
        <taxon>Caldilineae</taxon>
        <taxon>Caldilineales</taxon>
        <taxon>Caldilineaceae</taxon>
        <taxon>Litorilinea</taxon>
    </lineage>
</organism>
<sequence>MNLGYIIRRIGVFLVIMWLAATVNFVMPRLAPVNPIREKLLQAVTFGGAGKTDMERVVQVYEEKFGLNQPLWRQYLRYLGDVARLDFGVSIANFPSRVIDIIMRALPWTIGLLLLATLLAFGLGTLLGALIAWPRAPGFLNYLLAPLLTLSAVPFYLLGLILVYFLAFTFKIFPLSGGYTLGAIPKLSWSFLMDAAWHSVLPALSIILASLGTWAIGMRGMMIIGLEEDYITFAEAKGIKDRDIFLKYALRNALLPQTTALALSLGYIVSGAVLVEVVFGYPGVGTVLYRAIQTFDYFVIYGVVIILILAIGLATLVMDLLYPLLDPRITYQRH</sequence>
<keyword evidence="5" id="KW-0813">Transport</keyword>
<name>A0A540VLH7_9CHLR</name>
<dbReference type="Pfam" id="PF00528">
    <property type="entry name" value="BPD_transp_1"/>
    <property type="match status" value="1"/>
</dbReference>
<dbReference type="Proteomes" id="UP000317371">
    <property type="component" value="Unassembled WGS sequence"/>
</dbReference>
<dbReference type="InParanoid" id="A0A540VLH7"/>
<dbReference type="PROSITE" id="PS50928">
    <property type="entry name" value="ABC_TM1"/>
    <property type="match status" value="1"/>
</dbReference>
<keyword evidence="2 5" id="KW-0812">Transmembrane</keyword>
<reference evidence="7 8" key="1">
    <citation type="submission" date="2019-06" db="EMBL/GenBank/DDBJ databases">
        <title>Genome sequence of Litorilinea aerophila BAA-2444.</title>
        <authorList>
            <person name="Maclea K.S."/>
            <person name="Maurais E.G."/>
            <person name="Iannazzi L.C."/>
        </authorList>
    </citation>
    <scope>NUCLEOTIDE SEQUENCE [LARGE SCALE GENOMIC DNA]</scope>
    <source>
        <strain evidence="7 8">ATCC BAA-2444</strain>
    </source>
</reference>
<evidence type="ECO:0000256" key="1">
    <source>
        <dbReference type="ARBA" id="ARBA00004141"/>
    </source>
</evidence>
<dbReference type="OrthoDB" id="9769919at2"/>
<evidence type="ECO:0000313" key="8">
    <source>
        <dbReference type="Proteomes" id="UP000317371"/>
    </source>
</evidence>
<feature type="transmembrane region" description="Helical" evidence="5">
    <location>
        <begin position="6"/>
        <end position="27"/>
    </location>
</feature>